<keyword evidence="5" id="KW-0804">Transcription</keyword>
<dbReference type="Gene3D" id="1.10.10.10">
    <property type="entry name" value="Winged helix-like DNA-binding domain superfamily/Winged helix DNA-binding domain"/>
    <property type="match status" value="1"/>
</dbReference>
<dbReference type="Pfam" id="PF03704">
    <property type="entry name" value="BTAD"/>
    <property type="match status" value="1"/>
</dbReference>
<dbReference type="PANTHER" id="PTHR35807:SF1">
    <property type="entry name" value="TRANSCRIPTIONAL REGULATOR REDD"/>
    <property type="match status" value="1"/>
</dbReference>
<keyword evidence="2" id="KW-0902">Two-component regulatory system</keyword>
<dbReference type="SUPFAM" id="SSF48452">
    <property type="entry name" value="TPR-like"/>
    <property type="match status" value="1"/>
</dbReference>
<dbReference type="GO" id="GO:0000160">
    <property type="term" value="P:phosphorelay signal transduction system"/>
    <property type="evidence" value="ECO:0007669"/>
    <property type="project" value="UniProtKB-KW"/>
</dbReference>
<evidence type="ECO:0000256" key="4">
    <source>
        <dbReference type="ARBA" id="ARBA00023125"/>
    </source>
</evidence>
<reference evidence="8 9" key="1">
    <citation type="submission" date="2020-08" db="EMBL/GenBank/DDBJ databases">
        <title>Genomic Encyclopedia of Type Strains, Phase III (KMG-III): the genomes of soil and plant-associated and newly described type strains.</title>
        <authorList>
            <person name="Whitman W."/>
        </authorList>
    </citation>
    <scope>NUCLEOTIDE SEQUENCE [LARGE SCALE GENOMIC DNA]</scope>
    <source>
        <strain evidence="8 9">CECT 3273</strain>
    </source>
</reference>
<dbReference type="RefSeq" id="WP_184828314.1">
    <property type="nucleotide sequence ID" value="NZ_BMTI01000044.1"/>
</dbReference>
<dbReference type="SMART" id="SM00862">
    <property type="entry name" value="Trans_reg_C"/>
    <property type="match status" value="1"/>
</dbReference>
<feature type="domain" description="OmpR/PhoB-type" evidence="7">
    <location>
        <begin position="1"/>
        <end position="96"/>
    </location>
</feature>
<dbReference type="AlphaFoldDB" id="A0A7W7VAE3"/>
<dbReference type="Gene3D" id="1.25.40.10">
    <property type="entry name" value="Tetratricopeptide repeat domain"/>
    <property type="match status" value="1"/>
</dbReference>
<evidence type="ECO:0000256" key="1">
    <source>
        <dbReference type="ARBA" id="ARBA00005820"/>
    </source>
</evidence>
<dbReference type="InterPro" id="IPR051677">
    <property type="entry name" value="AfsR-DnrI-RedD_regulator"/>
</dbReference>
<comment type="caution">
    <text evidence="8">The sequence shown here is derived from an EMBL/GenBank/DDBJ whole genome shotgun (WGS) entry which is preliminary data.</text>
</comment>
<evidence type="ECO:0000259" key="7">
    <source>
        <dbReference type="PROSITE" id="PS51755"/>
    </source>
</evidence>
<dbReference type="SUPFAM" id="SSF46894">
    <property type="entry name" value="C-terminal effector domain of the bipartite response regulators"/>
    <property type="match status" value="1"/>
</dbReference>
<dbReference type="InterPro" id="IPR016032">
    <property type="entry name" value="Sig_transdc_resp-reg_C-effctor"/>
</dbReference>
<dbReference type="PANTHER" id="PTHR35807">
    <property type="entry name" value="TRANSCRIPTIONAL REGULATOR REDD-RELATED"/>
    <property type="match status" value="1"/>
</dbReference>
<protein>
    <submittedName>
        <fullName evidence="8">DNA-binding SARP family transcriptional activator</fullName>
    </submittedName>
</protein>
<keyword evidence="3" id="KW-0805">Transcription regulation</keyword>
<dbReference type="Proteomes" id="UP000579523">
    <property type="component" value="Unassembled WGS sequence"/>
</dbReference>
<feature type="DNA-binding region" description="OmpR/PhoB-type" evidence="6">
    <location>
        <begin position="1"/>
        <end position="96"/>
    </location>
</feature>
<dbReference type="InterPro" id="IPR036388">
    <property type="entry name" value="WH-like_DNA-bd_sf"/>
</dbReference>
<dbReference type="InterPro" id="IPR005158">
    <property type="entry name" value="BTAD"/>
</dbReference>
<dbReference type="GO" id="GO:0003677">
    <property type="term" value="F:DNA binding"/>
    <property type="evidence" value="ECO:0007669"/>
    <property type="project" value="UniProtKB-UniRule"/>
</dbReference>
<evidence type="ECO:0000256" key="6">
    <source>
        <dbReference type="PROSITE-ProRule" id="PRU01091"/>
    </source>
</evidence>
<dbReference type="Pfam" id="PF00486">
    <property type="entry name" value="Trans_reg_C"/>
    <property type="match status" value="1"/>
</dbReference>
<evidence type="ECO:0000256" key="5">
    <source>
        <dbReference type="ARBA" id="ARBA00023163"/>
    </source>
</evidence>
<name>A0A7W7VAE3_9ACTN</name>
<dbReference type="EMBL" id="JACHJI010000019">
    <property type="protein sequence ID" value="MBB4902772.1"/>
    <property type="molecule type" value="Genomic_DNA"/>
</dbReference>
<organism evidence="8 9">
    <name type="scientific">Streptomyces griseomycini</name>
    <dbReference type="NCBI Taxonomy" id="66895"/>
    <lineage>
        <taxon>Bacteria</taxon>
        <taxon>Bacillati</taxon>
        <taxon>Actinomycetota</taxon>
        <taxon>Actinomycetes</taxon>
        <taxon>Kitasatosporales</taxon>
        <taxon>Streptomycetaceae</taxon>
        <taxon>Streptomyces</taxon>
    </lineage>
</organism>
<dbReference type="CDD" id="cd15831">
    <property type="entry name" value="BTAD"/>
    <property type="match status" value="1"/>
</dbReference>
<evidence type="ECO:0000313" key="8">
    <source>
        <dbReference type="EMBL" id="MBB4902772.1"/>
    </source>
</evidence>
<dbReference type="PROSITE" id="PS51755">
    <property type="entry name" value="OMPR_PHOB"/>
    <property type="match status" value="1"/>
</dbReference>
<gene>
    <name evidence="8" type="ORF">FHS37_006869</name>
</gene>
<keyword evidence="9" id="KW-1185">Reference proteome</keyword>
<evidence type="ECO:0000256" key="3">
    <source>
        <dbReference type="ARBA" id="ARBA00023015"/>
    </source>
</evidence>
<dbReference type="SMART" id="SM01043">
    <property type="entry name" value="BTAD"/>
    <property type="match status" value="1"/>
</dbReference>
<proteinExistence type="inferred from homology"/>
<keyword evidence="4 6" id="KW-0238">DNA-binding</keyword>
<accession>A0A7W7VAE3</accession>
<dbReference type="InterPro" id="IPR001867">
    <property type="entry name" value="OmpR/PhoB-type_DNA-bd"/>
</dbReference>
<evidence type="ECO:0000313" key="9">
    <source>
        <dbReference type="Proteomes" id="UP000579523"/>
    </source>
</evidence>
<evidence type="ECO:0000256" key="2">
    <source>
        <dbReference type="ARBA" id="ARBA00023012"/>
    </source>
</evidence>
<sequence>MEFRLLGPVGVLDGRTGRLLRPAGDRQRALLCALLAHAGRPVRPAALIGELWGGEPPADPAGALHAQVSRLRRLLRRGTGGREWIRTLPAGYRLVPDAATVDAVRFTRLADEGLALLARDPGRGGTLLRDALALWRGPALQDSRGGPLCAAEARRLDALRLTALEGLYATALGRGRHAEVTGELERLTLAHPLHEPFHDQLMLALHRSGRRAEALAAYRRARQALVRAHGAEPGPALRARLAGILQHA</sequence>
<dbReference type="InterPro" id="IPR011990">
    <property type="entry name" value="TPR-like_helical_dom_sf"/>
</dbReference>
<comment type="similarity">
    <text evidence="1">Belongs to the AfsR/DnrI/RedD regulatory family.</text>
</comment>
<dbReference type="GO" id="GO:0006355">
    <property type="term" value="P:regulation of DNA-templated transcription"/>
    <property type="evidence" value="ECO:0007669"/>
    <property type="project" value="InterPro"/>
</dbReference>